<protein>
    <recommendedName>
        <fullName evidence="8">WAT1-related protein</fullName>
    </recommendedName>
</protein>
<dbReference type="GO" id="GO:0022857">
    <property type="term" value="F:transmembrane transporter activity"/>
    <property type="evidence" value="ECO:0007669"/>
    <property type="project" value="InterPro"/>
</dbReference>
<keyword evidence="7" id="KW-1185">Reference proteome</keyword>
<organism evidence="6 7">
    <name type="scientific">Artemisia annua</name>
    <name type="common">Sweet wormwood</name>
    <dbReference type="NCBI Taxonomy" id="35608"/>
    <lineage>
        <taxon>Eukaryota</taxon>
        <taxon>Viridiplantae</taxon>
        <taxon>Streptophyta</taxon>
        <taxon>Embryophyta</taxon>
        <taxon>Tracheophyta</taxon>
        <taxon>Spermatophyta</taxon>
        <taxon>Magnoliopsida</taxon>
        <taxon>eudicotyledons</taxon>
        <taxon>Gunneridae</taxon>
        <taxon>Pentapetalae</taxon>
        <taxon>asterids</taxon>
        <taxon>campanulids</taxon>
        <taxon>Asterales</taxon>
        <taxon>Asteraceae</taxon>
        <taxon>Asteroideae</taxon>
        <taxon>Anthemideae</taxon>
        <taxon>Artemisiinae</taxon>
        <taxon>Artemisia</taxon>
    </lineage>
</organism>
<evidence type="ECO:0000313" key="7">
    <source>
        <dbReference type="Proteomes" id="UP000245207"/>
    </source>
</evidence>
<accession>A0A2U1M126</accession>
<keyword evidence="2 5" id="KW-0812">Transmembrane</keyword>
<name>A0A2U1M126_ARTAN</name>
<comment type="caution">
    <text evidence="6">The sequence shown here is derived from an EMBL/GenBank/DDBJ whole genome shotgun (WGS) entry which is preliminary data.</text>
</comment>
<keyword evidence="4 5" id="KW-0472">Membrane</keyword>
<dbReference type="STRING" id="35608.A0A2U1M126"/>
<reference evidence="6 7" key="1">
    <citation type="journal article" date="2018" name="Mol. Plant">
        <title>The genome of Artemisia annua provides insight into the evolution of Asteraceae family and artemisinin biosynthesis.</title>
        <authorList>
            <person name="Shen Q."/>
            <person name="Zhang L."/>
            <person name="Liao Z."/>
            <person name="Wang S."/>
            <person name="Yan T."/>
            <person name="Shi P."/>
            <person name="Liu M."/>
            <person name="Fu X."/>
            <person name="Pan Q."/>
            <person name="Wang Y."/>
            <person name="Lv Z."/>
            <person name="Lu X."/>
            <person name="Zhang F."/>
            <person name="Jiang W."/>
            <person name="Ma Y."/>
            <person name="Chen M."/>
            <person name="Hao X."/>
            <person name="Li L."/>
            <person name="Tang Y."/>
            <person name="Lv G."/>
            <person name="Zhou Y."/>
            <person name="Sun X."/>
            <person name="Brodelius P.E."/>
            <person name="Rose J.K.C."/>
            <person name="Tang K."/>
        </authorList>
    </citation>
    <scope>NUCLEOTIDE SEQUENCE [LARGE SCALE GENOMIC DNA]</scope>
    <source>
        <strain evidence="7">cv. Huhao1</strain>
        <tissue evidence="6">Leaf</tissue>
    </source>
</reference>
<evidence type="ECO:0000313" key="6">
    <source>
        <dbReference type="EMBL" id="PWA54910.1"/>
    </source>
</evidence>
<dbReference type="PANTHER" id="PTHR31218">
    <property type="entry name" value="WAT1-RELATED PROTEIN"/>
    <property type="match status" value="1"/>
</dbReference>
<comment type="subcellular location">
    <subcellularLocation>
        <location evidence="1">Membrane</location>
        <topology evidence="1">Multi-pass membrane protein</topology>
    </subcellularLocation>
</comment>
<feature type="transmembrane region" description="Helical" evidence="5">
    <location>
        <begin position="64"/>
        <end position="82"/>
    </location>
</feature>
<proteinExistence type="predicted"/>
<keyword evidence="3 5" id="KW-1133">Transmembrane helix</keyword>
<feature type="transmembrane region" description="Helical" evidence="5">
    <location>
        <begin position="32"/>
        <end position="52"/>
    </location>
</feature>
<dbReference type="OrthoDB" id="1742959at2759"/>
<dbReference type="SUPFAM" id="SSF103481">
    <property type="entry name" value="Multidrug resistance efflux transporter EmrE"/>
    <property type="match status" value="1"/>
</dbReference>
<evidence type="ECO:0000256" key="1">
    <source>
        <dbReference type="ARBA" id="ARBA00004141"/>
    </source>
</evidence>
<dbReference type="EMBL" id="PKPP01006927">
    <property type="protein sequence ID" value="PWA54910.1"/>
    <property type="molecule type" value="Genomic_DNA"/>
</dbReference>
<feature type="transmembrane region" description="Helical" evidence="5">
    <location>
        <begin position="94"/>
        <end position="112"/>
    </location>
</feature>
<dbReference type="GO" id="GO:0016020">
    <property type="term" value="C:membrane"/>
    <property type="evidence" value="ECO:0007669"/>
    <property type="project" value="InterPro"/>
</dbReference>
<dbReference type="InterPro" id="IPR037185">
    <property type="entry name" value="EmrE-like"/>
</dbReference>
<evidence type="ECO:0000256" key="4">
    <source>
        <dbReference type="ARBA" id="ARBA00023136"/>
    </source>
</evidence>
<dbReference type="InterPro" id="IPR030184">
    <property type="entry name" value="WAT1-related"/>
</dbReference>
<gene>
    <name evidence="6" type="ORF">CTI12_AA435190</name>
</gene>
<dbReference type="Proteomes" id="UP000245207">
    <property type="component" value="Unassembled WGS sequence"/>
</dbReference>
<dbReference type="AlphaFoldDB" id="A0A2U1M126"/>
<evidence type="ECO:0000256" key="2">
    <source>
        <dbReference type="ARBA" id="ARBA00022692"/>
    </source>
</evidence>
<sequence>MVHYKHIMRSRNIGQNPVHSISRVLPPVNFSIVSKIFLLAIMGFMSQILGYTEIIYSSPTLSSAISNLVPGFTFILAVIFRMETLSFSNKGTRAKFLGTIVSITGAFIVTLYKGPKVIQNLSSSRSHSPSASLGGTQDN</sequence>
<evidence type="ECO:0000256" key="5">
    <source>
        <dbReference type="SAM" id="Phobius"/>
    </source>
</evidence>
<evidence type="ECO:0000256" key="3">
    <source>
        <dbReference type="ARBA" id="ARBA00022989"/>
    </source>
</evidence>
<evidence type="ECO:0008006" key="8">
    <source>
        <dbReference type="Google" id="ProtNLM"/>
    </source>
</evidence>